<evidence type="ECO:0000313" key="2">
    <source>
        <dbReference type="EMBL" id="NHN34168.1"/>
    </source>
</evidence>
<dbReference type="EMBL" id="JAAOIW010000016">
    <property type="protein sequence ID" value="NHN34168.1"/>
    <property type="molecule type" value="Genomic_DNA"/>
</dbReference>
<evidence type="ECO:0000313" key="3">
    <source>
        <dbReference type="Proteomes" id="UP001165962"/>
    </source>
</evidence>
<dbReference type="Pfam" id="PF05861">
    <property type="entry name" value="PhnI"/>
    <property type="match status" value="1"/>
</dbReference>
<keyword evidence="2" id="KW-0456">Lyase</keyword>
<comment type="caution">
    <text evidence="2">The sequence shown here is derived from an EMBL/GenBank/DDBJ whole genome shotgun (WGS) entry which is preliminary data.</text>
</comment>
<gene>
    <name evidence="2" type="ORF">G9U52_30575</name>
</gene>
<proteinExistence type="predicted"/>
<organism evidence="2 3">
    <name type="scientific">Paenibacillus agricola</name>
    <dbReference type="NCBI Taxonomy" id="2716264"/>
    <lineage>
        <taxon>Bacteria</taxon>
        <taxon>Bacillati</taxon>
        <taxon>Bacillota</taxon>
        <taxon>Bacilli</taxon>
        <taxon>Bacillales</taxon>
        <taxon>Paenibacillaceae</taxon>
        <taxon>Paenibacillus</taxon>
    </lineage>
</organism>
<protein>
    <submittedName>
        <fullName evidence="2">Carbon-phosphorus lyase complex subunit PhnI</fullName>
    </submittedName>
</protein>
<feature type="region of interest" description="Disordered" evidence="1">
    <location>
        <begin position="366"/>
        <end position="394"/>
    </location>
</feature>
<name>A0ABX0JHJ6_9BACL</name>
<feature type="compositionally biased region" description="Basic and acidic residues" evidence="1">
    <location>
        <begin position="369"/>
        <end position="388"/>
    </location>
</feature>
<reference evidence="2" key="1">
    <citation type="submission" date="2020-03" db="EMBL/GenBank/DDBJ databases">
        <title>Draft sequencing of Paenibacilllus sp. S3N08.</title>
        <authorList>
            <person name="Kim D.-U."/>
        </authorList>
    </citation>
    <scope>NUCLEOTIDE SEQUENCE</scope>
    <source>
        <strain evidence="2">S3N08</strain>
    </source>
</reference>
<dbReference type="RefSeq" id="WP_166154834.1">
    <property type="nucleotide sequence ID" value="NZ_JAAOIW010000016.1"/>
</dbReference>
<sequence length="394" mass="43945">MAYVAVTGGQEAIAEANSLVNFYRVKDSKQSIDIELIEKQLRLLIDRIMGEGGMYSPEYAAIALKQAEGDPAEAAFLLRAYRSTLPRNHYSLTVEPGDMRVIRRISSSFRDVPGGQILGPTYDYTHRMLNFSLRQESDEAMVAFAKEYMAEVDIVEGSLTLKKVADLLREQGLMAKIANAESREQEQEPFDITRQKMTIPSTRAARLQTLARGETGAMTALAYSSMRGYGVVHPTIGELRVGYTAVHIPYPYSQDDEDDTVYIGEMMLTEVETINSFKQDGDSGEVQFLLGYGLCFGQNEVKGISMAILERSLETEGTAPAQDEEFVLTHIDSVESSGFVSHLKLPHYITFQSSLDQIRKVQVQTQEKAQIKENEQDADDRGKAEQKNLQHSGV</sequence>
<dbReference type="PIRSF" id="PIRSF007313">
    <property type="entry name" value="PhnI"/>
    <property type="match status" value="1"/>
</dbReference>
<dbReference type="Proteomes" id="UP001165962">
    <property type="component" value="Unassembled WGS sequence"/>
</dbReference>
<dbReference type="InterPro" id="IPR008773">
    <property type="entry name" value="PhnI"/>
</dbReference>
<keyword evidence="3" id="KW-1185">Reference proteome</keyword>
<evidence type="ECO:0000256" key="1">
    <source>
        <dbReference type="SAM" id="MobiDB-lite"/>
    </source>
</evidence>
<accession>A0ABX0JHJ6</accession>
<dbReference type="GO" id="GO:0016829">
    <property type="term" value="F:lyase activity"/>
    <property type="evidence" value="ECO:0007669"/>
    <property type="project" value="UniProtKB-KW"/>
</dbReference>